<dbReference type="AlphaFoldDB" id="A0A875SBA3"/>
<sequence length="107" mass="12328">MKAEESSLHLKDSQQIENLQIPKTPERTVEEAQAQAQAQAQFSEAQHKNEIEKTNPPLQTFSITEITDQMTEKLNEILMEVNHSDSEISKVYDRLEKRLDTVAKTFK</sequence>
<keyword evidence="3" id="KW-1185">Reference proteome</keyword>
<accession>A0A875SBA3</accession>
<dbReference type="RefSeq" id="XP_038780587.1">
    <property type="nucleotide sequence ID" value="XM_038924659.1"/>
</dbReference>
<protein>
    <submittedName>
        <fullName evidence="2">Uncharacterized protein</fullName>
    </submittedName>
</protein>
<dbReference type="KEGG" id="bnn:FOA43_004419"/>
<feature type="compositionally biased region" description="Low complexity" evidence="1">
    <location>
        <begin position="31"/>
        <end position="44"/>
    </location>
</feature>
<dbReference type="GeneID" id="62197819"/>
<evidence type="ECO:0000313" key="3">
    <source>
        <dbReference type="Proteomes" id="UP000662931"/>
    </source>
</evidence>
<gene>
    <name evidence="2" type="ORF">FOA43_004419</name>
</gene>
<evidence type="ECO:0000256" key="1">
    <source>
        <dbReference type="SAM" id="MobiDB-lite"/>
    </source>
</evidence>
<evidence type="ECO:0000313" key="2">
    <source>
        <dbReference type="EMBL" id="QPG77022.1"/>
    </source>
</evidence>
<organism evidence="2 3">
    <name type="scientific">Eeniella nana</name>
    <name type="common">Yeast</name>
    <name type="synonym">Brettanomyces nanus</name>
    <dbReference type="NCBI Taxonomy" id="13502"/>
    <lineage>
        <taxon>Eukaryota</taxon>
        <taxon>Fungi</taxon>
        <taxon>Dikarya</taxon>
        <taxon>Ascomycota</taxon>
        <taxon>Saccharomycotina</taxon>
        <taxon>Pichiomycetes</taxon>
        <taxon>Pichiales</taxon>
        <taxon>Pichiaceae</taxon>
        <taxon>Brettanomyces</taxon>
    </lineage>
</organism>
<proteinExistence type="predicted"/>
<feature type="compositionally biased region" description="Basic and acidic residues" evidence="1">
    <location>
        <begin position="1"/>
        <end position="14"/>
    </location>
</feature>
<name>A0A875SBA3_EENNA</name>
<feature type="region of interest" description="Disordered" evidence="1">
    <location>
        <begin position="1"/>
        <end position="55"/>
    </location>
</feature>
<dbReference type="OrthoDB" id="3997856at2759"/>
<dbReference type="EMBL" id="CP064815">
    <property type="protein sequence ID" value="QPG77022.1"/>
    <property type="molecule type" value="Genomic_DNA"/>
</dbReference>
<reference evidence="2" key="1">
    <citation type="submission" date="2020-10" db="EMBL/GenBank/DDBJ databases">
        <authorList>
            <person name="Roach M.J.R."/>
        </authorList>
    </citation>
    <scope>NUCLEOTIDE SEQUENCE</scope>
    <source>
        <strain evidence="2">CBS 1945</strain>
    </source>
</reference>
<dbReference type="Proteomes" id="UP000662931">
    <property type="component" value="Chromosome 4"/>
</dbReference>